<evidence type="ECO:0000256" key="1">
    <source>
        <dbReference type="SAM" id="SignalP"/>
    </source>
</evidence>
<dbReference type="AlphaFoldDB" id="A0A3P7INW6"/>
<organism evidence="2 3">
    <name type="scientific">Strongylus vulgaris</name>
    <name type="common">Blood worm</name>
    <dbReference type="NCBI Taxonomy" id="40348"/>
    <lineage>
        <taxon>Eukaryota</taxon>
        <taxon>Metazoa</taxon>
        <taxon>Ecdysozoa</taxon>
        <taxon>Nematoda</taxon>
        <taxon>Chromadorea</taxon>
        <taxon>Rhabditida</taxon>
        <taxon>Rhabditina</taxon>
        <taxon>Rhabditomorpha</taxon>
        <taxon>Strongyloidea</taxon>
        <taxon>Strongylidae</taxon>
        <taxon>Strongylus</taxon>
    </lineage>
</organism>
<keyword evidence="1" id="KW-0732">Signal</keyword>
<gene>
    <name evidence="2" type="ORF">SVUK_LOCUS1105</name>
</gene>
<dbReference type="Proteomes" id="UP000270094">
    <property type="component" value="Unassembled WGS sequence"/>
</dbReference>
<reference evidence="2 3" key="1">
    <citation type="submission" date="2018-11" db="EMBL/GenBank/DDBJ databases">
        <authorList>
            <consortium name="Pathogen Informatics"/>
        </authorList>
    </citation>
    <scope>NUCLEOTIDE SEQUENCE [LARGE SCALE GENOMIC DNA]</scope>
</reference>
<evidence type="ECO:0000313" key="3">
    <source>
        <dbReference type="Proteomes" id="UP000270094"/>
    </source>
</evidence>
<keyword evidence="3" id="KW-1185">Reference proteome</keyword>
<protein>
    <submittedName>
        <fullName evidence="2">Uncharacterized protein</fullName>
    </submittedName>
</protein>
<sequence>MNSTLILMSLLISLVLSEFVDVDEGPPTHPMIRPHRLRPHHHKRDINVLKTQFSCTIDAIELVELSAIGICGCGQLFSLVWYSSKPYSHASYHSFVAYAVDMDNGELKEQQCQDESEVDCKSSFGQQPIASLIVAKNTTS</sequence>
<feature type="signal peptide" evidence="1">
    <location>
        <begin position="1"/>
        <end position="17"/>
    </location>
</feature>
<proteinExistence type="predicted"/>
<name>A0A3P7INW6_STRVU</name>
<dbReference type="EMBL" id="UYYB01002061">
    <property type="protein sequence ID" value="VDM66107.1"/>
    <property type="molecule type" value="Genomic_DNA"/>
</dbReference>
<evidence type="ECO:0000313" key="2">
    <source>
        <dbReference type="EMBL" id="VDM66107.1"/>
    </source>
</evidence>
<feature type="chain" id="PRO_5018278178" evidence="1">
    <location>
        <begin position="18"/>
        <end position="140"/>
    </location>
</feature>
<accession>A0A3P7INW6</accession>